<dbReference type="Pfam" id="PF01436">
    <property type="entry name" value="NHL"/>
    <property type="match status" value="2"/>
</dbReference>
<feature type="coiled-coil region" evidence="9">
    <location>
        <begin position="149"/>
        <end position="201"/>
    </location>
</feature>
<reference evidence="13" key="2">
    <citation type="submission" date="2024-06" db="UniProtKB">
        <authorList>
            <consortium name="EnsemblMetazoa"/>
        </authorList>
    </citation>
    <scope>IDENTIFICATION</scope>
</reference>
<dbReference type="GO" id="GO:0003723">
    <property type="term" value="F:RNA binding"/>
    <property type="evidence" value="ECO:0007669"/>
    <property type="project" value="UniProtKB-KW"/>
</dbReference>
<dbReference type="SUPFAM" id="SSF101898">
    <property type="entry name" value="NHL repeat"/>
    <property type="match status" value="1"/>
</dbReference>
<dbReference type="AlphaFoldDB" id="A0AAN0JGK1"/>
<dbReference type="RefSeq" id="XP_019856089.1">
    <property type="nucleotide sequence ID" value="XM_020000530.1"/>
</dbReference>
<sequence length="698" mass="77322">MSSVVEPVPHCPLCTDRSPSNNFKLLPCQHSYCERCLEELLLLEPDGHSYVLACPSCRFPVSLASDGILGLPTIEPRGGGGGGGKEERRTSSSSIGPVCSRHDKVIQLYCETCLSTVCQSCAVEDHGNHLYYQINRSQSKHREEVRGGLKDIENKRNQYRSSLSKVREREEEVKRRSDEIQAEIESLAERLTQLVEESKNNLLKELTSIKEKKLRVLLDQRTLGEERLVEIERVSESLEQFLSIESNQQFLSQKKTMMELIDRVNTGSGLSDFEPNERNDIKFKGSGSLLVLNKTIGEIGGTLLHQYCSPTVTSSASIVTANSTTIFHLKLKSEDRPISVSTDLFSCKLLPPYEAPPIDCVIKEACPGEYCVNMKPTSEGLHKLSIKINDCHINRSPFTIPVAPATSGLSTTIIPNVHQPWGVAVGGANNEYLLIAESGTHVVSLYQTSTGSKLRAIGGKGKEDGKFTDPRGVAITPTNQILVTDYDRVQKLTVNGGCVRSVCGKGSGALQFQEPKGITCSNNRILIADTKNHRIQVLNNDWSYCQSFGADVLRFPWDVTCDEDGYAYVVDNDTHNVFKFDHDGKFKMKFGSKGSGPGQLQWPAGISYSRDHLYITDDNNRVSIFDTTGSFIRHITLDKGDAGNTGTMEEDDGNMVNGRVDRLKHPLGITVDELGKIYVSDCWNNRIIIINNNNNINK</sequence>
<dbReference type="InterPro" id="IPR001258">
    <property type="entry name" value="NHL_repeat"/>
</dbReference>
<feature type="repeat" description="NHL" evidence="8">
    <location>
        <begin position="587"/>
        <end position="628"/>
    </location>
</feature>
<dbReference type="Gene3D" id="3.30.160.60">
    <property type="entry name" value="Classic Zinc Finger"/>
    <property type="match status" value="1"/>
</dbReference>
<dbReference type="GO" id="GO:0043161">
    <property type="term" value="P:proteasome-mediated ubiquitin-dependent protein catabolic process"/>
    <property type="evidence" value="ECO:0007669"/>
    <property type="project" value="TreeGrafter"/>
</dbReference>
<dbReference type="PANTHER" id="PTHR24104">
    <property type="entry name" value="E3 UBIQUITIN-PROTEIN LIGASE NHLRC1-RELATED"/>
    <property type="match status" value="1"/>
</dbReference>
<keyword evidence="14" id="KW-1185">Reference proteome</keyword>
<dbReference type="KEGG" id="aqu:105313919"/>
<dbReference type="InterPro" id="IPR000315">
    <property type="entry name" value="Znf_B-box"/>
</dbReference>
<feature type="repeat" description="NHL" evidence="8">
    <location>
        <begin position="457"/>
        <end position="495"/>
    </location>
</feature>
<accession>A0AAN0JGK1</accession>
<feature type="repeat" description="Filamin" evidence="7">
    <location>
        <begin position="309"/>
        <end position="402"/>
    </location>
</feature>
<name>A0AAN0JGK1_AMPQE</name>
<evidence type="ECO:0000259" key="11">
    <source>
        <dbReference type="PROSITE" id="PS50089"/>
    </source>
</evidence>
<dbReference type="InterPro" id="IPR011042">
    <property type="entry name" value="6-blade_b-propeller_TolB-like"/>
</dbReference>
<dbReference type="PROSITE" id="PS51125">
    <property type="entry name" value="NHL"/>
    <property type="match status" value="5"/>
</dbReference>
<evidence type="ECO:0000256" key="4">
    <source>
        <dbReference type="ARBA" id="ARBA00022771"/>
    </source>
</evidence>
<dbReference type="SUPFAM" id="SSF57845">
    <property type="entry name" value="B-box zinc-binding domain"/>
    <property type="match status" value="1"/>
</dbReference>
<protein>
    <recommendedName>
        <fullName evidence="15">RING-type domain-containing protein</fullName>
    </recommendedName>
</protein>
<dbReference type="Pfam" id="PF00643">
    <property type="entry name" value="zf-B_box"/>
    <property type="match status" value="1"/>
</dbReference>
<keyword evidence="3" id="KW-0677">Repeat</keyword>
<keyword evidence="4 6" id="KW-0863">Zinc-finger</keyword>
<dbReference type="SMART" id="SM00336">
    <property type="entry name" value="BBOX"/>
    <property type="match status" value="1"/>
</dbReference>
<dbReference type="InterPro" id="IPR001841">
    <property type="entry name" value="Znf_RING"/>
</dbReference>
<dbReference type="InterPro" id="IPR017868">
    <property type="entry name" value="Filamin/ABP280_repeat-like"/>
</dbReference>
<evidence type="ECO:0000256" key="3">
    <source>
        <dbReference type="ARBA" id="ARBA00022737"/>
    </source>
</evidence>
<dbReference type="InterPro" id="IPR050952">
    <property type="entry name" value="TRIM-NHL_E3_ligases"/>
</dbReference>
<feature type="repeat" description="NHL" evidence="8">
    <location>
        <begin position="499"/>
        <end position="541"/>
    </location>
</feature>
<evidence type="ECO:0008006" key="15">
    <source>
        <dbReference type="Google" id="ProtNLM"/>
    </source>
</evidence>
<dbReference type="InterPro" id="IPR001298">
    <property type="entry name" value="Filamin/ABP280_rpt"/>
</dbReference>
<evidence type="ECO:0000313" key="13">
    <source>
        <dbReference type="EnsemblMetazoa" id="XP_019856089.1"/>
    </source>
</evidence>
<dbReference type="SUPFAM" id="SSF57850">
    <property type="entry name" value="RING/U-box"/>
    <property type="match status" value="1"/>
</dbReference>
<dbReference type="PANTHER" id="PTHR24104:SF25">
    <property type="entry name" value="PROTEIN LIN-41"/>
    <property type="match status" value="1"/>
</dbReference>
<keyword evidence="9" id="KW-0175">Coiled coil</keyword>
<dbReference type="CDD" id="cd05819">
    <property type="entry name" value="NHL"/>
    <property type="match status" value="1"/>
</dbReference>
<dbReference type="EnsemblMetazoa" id="XM_020000530.1">
    <property type="protein sequence ID" value="XP_019856089.1"/>
    <property type="gene ID" value="LOC105313919"/>
</dbReference>
<evidence type="ECO:0000256" key="2">
    <source>
        <dbReference type="ARBA" id="ARBA00022723"/>
    </source>
</evidence>
<evidence type="ECO:0000313" key="14">
    <source>
        <dbReference type="Proteomes" id="UP000007879"/>
    </source>
</evidence>
<evidence type="ECO:0000256" key="7">
    <source>
        <dbReference type="PROSITE-ProRule" id="PRU00087"/>
    </source>
</evidence>
<dbReference type="PROSITE" id="PS50194">
    <property type="entry name" value="FILAMIN_REPEAT"/>
    <property type="match status" value="1"/>
</dbReference>
<dbReference type="Gene3D" id="2.60.40.10">
    <property type="entry name" value="Immunoglobulins"/>
    <property type="match status" value="1"/>
</dbReference>
<evidence type="ECO:0000256" key="1">
    <source>
        <dbReference type="ARBA" id="ARBA00008518"/>
    </source>
</evidence>
<dbReference type="InterPro" id="IPR017907">
    <property type="entry name" value="Znf_RING_CS"/>
</dbReference>
<proteinExistence type="inferred from homology"/>
<keyword evidence="2" id="KW-0479">Metal-binding</keyword>
<dbReference type="SMART" id="SM00557">
    <property type="entry name" value="IG_FLMN"/>
    <property type="match status" value="1"/>
</dbReference>
<dbReference type="PROSITE" id="PS50089">
    <property type="entry name" value="ZF_RING_2"/>
    <property type="match status" value="1"/>
</dbReference>
<dbReference type="SUPFAM" id="SSF81296">
    <property type="entry name" value="E set domains"/>
    <property type="match status" value="1"/>
</dbReference>
<dbReference type="InterPro" id="IPR018957">
    <property type="entry name" value="Znf_C3HC4_RING-type"/>
</dbReference>
<evidence type="ECO:0000259" key="12">
    <source>
        <dbReference type="PROSITE" id="PS50119"/>
    </source>
</evidence>
<dbReference type="InterPro" id="IPR013083">
    <property type="entry name" value="Znf_RING/FYVE/PHD"/>
</dbReference>
<reference evidence="14" key="1">
    <citation type="journal article" date="2010" name="Nature">
        <title>The Amphimedon queenslandica genome and the evolution of animal complexity.</title>
        <authorList>
            <person name="Srivastava M."/>
            <person name="Simakov O."/>
            <person name="Chapman J."/>
            <person name="Fahey B."/>
            <person name="Gauthier M.E."/>
            <person name="Mitros T."/>
            <person name="Richards G.S."/>
            <person name="Conaco C."/>
            <person name="Dacre M."/>
            <person name="Hellsten U."/>
            <person name="Larroux C."/>
            <person name="Putnam N.H."/>
            <person name="Stanke M."/>
            <person name="Adamska M."/>
            <person name="Darling A."/>
            <person name="Degnan S.M."/>
            <person name="Oakley T.H."/>
            <person name="Plachetzki D.C."/>
            <person name="Zhai Y."/>
            <person name="Adamski M."/>
            <person name="Calcino A."/>
            <person name="Cummins S.F."/>
            <person name="Goodstein D.M."/>
            <person name="Harris C."/>
            <person name="Jackson D.J."/>
            <person name="Leys S.P."/>
            <person name="Shu S."/>
            <person name="Woodcroft B.J."/>
            <person name="Vervoort M."/>
            <person name="Kosik K.S."/>
            <person name="Manning G."/>
            <person name="Degnan B.M."/>
            <person name="Rokhsar D.S."/>
        </authorList>
    </citation>
    <scope>NUCLEOTIDE SEQUENCE [LARGE SCALE GENOMIC DNA]</scope>
</reference>
<dbReference type="GO" id="GO:0000932">
    <property type="term" value="C:P-body"/>
    <property type="evidence" value="ECO:0007669"/>
    <property type="project" value="UniProtKB-SubCell"/>
</dbReference>
<dbReference type="InterPro" id="IPR014756">
    <property type="entry name" value="Ig_E-set"/>
</dbReference>
<dbReference type="PROSITE" id="PS50119">
    <property type="entry name" value="ZF_BBOX"/>
    <property type="match status" value="1"/>
</dbReference>
<evidence type="ECO:0000256" key="5">
    <source>
        <dbReference type="ARBA" id="ARBA00022833"/>
    </source>
</evidence>
<comment type="similarity">
    <text evidence="1">Belongs to the TRIM/RBCC family.</text>
</comment>
<evidence type="ECO:0000256" key="9">
    <source>
        <dbReference type="SAM" id="Coils"/>
    </source>
</evidence>
<feature type="region of interest" description="Disordered" evidence="10">
    <location>
        <begin position="74"/>
        <end position="96"/>
    </location>
</feature>
<dbReference type="Gene3D" id="3.30.40.10">
    <property type="entry name" value="Zinc/RING finger domain, C3HC4 (zinc finger)"/>
    <property type="match status" value="1"/>
</dbReference>
<keyword evidence="5" id="KW-0862">Zinc</keyword>
<dbReference type="Gene3D" id="2.120.10.30">
    <property type="entry name" value="TolB, C-terminal domain"/>
    <property type="match status" value="2"/>
</dbReference>
<feature type="domain" description="RING-type" evidence="11">
    <location>
        <begin position="11"/>
        <end position="58"/>
    </location>
</feature>
<dbReference type="PROSITE" id="PS00518">
    <property type="entry name" value="ZF_RING_1"/>
    <property type="match status" value="1"/>
</dbReference>
<feature type="repeat" description="NHL" evidence="8">
    <location>
        <begin position="543"/>
        <end position="583"/>
    </location>
</feature>
<dbReference type="Pfam" id="PF17170">
    <property type="entry name" value="DUF5128"/>
    <property type="match status" value="1"/>
</dbReference>
<dbReference type="SMART" id="SM00184">
    <property type="entry name" value="RING"/>
    <property type="match status" value="1"/>
</dbReference>
<dbReference type="GeneID" id="105313919"/>
<evidence type="ECO:0000256" key="6">
    <source>
        <dbReference type="PROSITE-ProRule" id="PRU00024"/>
    </source>
</evidence>
<dbReference type="GO" id="GO:0008270">
    <property type="term" value="F:zinc ion binding"/>
    <property type="evidence" value="ECO:0007669"/>
    <property type="project" value="UniProtKB-KW"/>
</dbReference>
<evidence type="ECO:0000256" key="8">
    <source>
        <dbReference type="PROSITE-ProRule" id="PRU00504"/>
    </source>
</evidence>
<dbReference type="InterPro" id="IPR013783">
    <property type="entry name" value="Ig-like_fold"/>
</dbReference>
<dbReference type="Proteomes" id="UP000007879">
    <property type="component" value="Unassembled WGS sequence"/>
</dbReference>
<feature type="repeat" description="NHL" evidence="8">
    <location>
        <begin position="658"/>
        <end position="693"/>
    </location>
</feature>
<dbReference type="Pfam" id="PF00097">
    <property type="entry name" value="zf-C3HC4"/>
    <property type="match status" value="1"/>
</dbReference>
<feature type="domain" description="B box-type" evidence="12">
    <location>
        <begin position="98"/>
        <end position="134"/>
    </location>
</feature>
<organism evidence="13 14">
    <name type="scientific">Amphimedon queenslandica</name>
    <name type="common">Sponge</name>
    <dbReference type="NCBI Taxonomy" id="400682"/>
    <lineage>
        <taxon>Eukaryota</taxon>
        <taxon>Metazoa</taxon>
        <taxon>Porifera</taxon>
        <taxon>Demospongiae</taxon>
        <taxon>Heteroscleromorpha</taxon>
        <taxon>Haplosclerida</taxon>
        <taxon>Niphatidae</taxon>
        <taxon>Amphimedon</taxon>
    </lineage>
</organism>
<evidence type="ECO:0000256" key="10">
    <source>
        <dbReference type="SAM" id="MobiDB-lite"/>
    </source>
</evidence>
<dbReference type="GO" id="GO:0061630">
    <property type="term" value="F:ubiquitin protein ligase activity"/>
    <property type="evidence" value="ECO:0007669"/>
    <property type="project" value="TreeGrafter"/>
</dbReference>
<dbReference type="GO" id="GO:0000209">
    <property type="term" value="P:protein polyubiquitination"/>
    <property type="evidence" value="ECO:0007669"/>
    <property type="project" value="TreeGrafter"/>
</dbReference>